<feature type="compositionally biased region" description="Low complexity" evidence="1">
    <location>
        <begin position="90"/>
        <end position="105"/>
    </location>
</feature>
<reference evidence="2 3" key="1">
    <citation type="journal article" date="2024" name="Commun. Biol.">
        <title>Comparative genomic analysis of thermophilic fungi reveals convergent evolutionary adaptations and gene losses.</title>
        <authorList>
            <person name="Steindorff A.S."/>
            <person name="Aguilar-Pontes M.V."/>
            <person name="Robinson A.J."/>
            <person name="Andreopoulos B."/>
            <person name="LaButti K."/>
            <person name="Kuo A."/>
            <person name="Mondo S."/>
            <person name="Riley R."/>
            <person name="Otillar R."/>
            <person name="Haridas S."/>
            <person name="Lipzen A."/>
            <person name="Grimwood J."/>
            <person name="Schmutz J."/>
            <person name="Clum A."/>
            <person name="Reid I.D."/>
            <person name="Moisan M.C."/>
            <person name="Butler G."/>
            <person name="Nguyen T.T.M."/>
            <person name="Dewar K."/>
            <person name="Conant G."/>
            <person name="Drula E."/>
            <person name="Henrissat B."/>
            <person name="Hansel C."/>
            <person name="Singer S."/>
            <person name="Hutchinson M.I."/>
            <person name="de Vries R.P."/>
            <person name="Natvig D.O."/>
            <person name="Powell A.J."/>
            <person name="Tsang A."/>
            <person name="Grigoriev I.V."/>
        </authorList>
    </citation>
    <scope>NUCLEOTIDE SEQUENCE [LARGE SCALE GENOMIC DNA]</scope>
    <source>
        <strain evidence="2 3">CBS 494.80</strain>
    </source>
</reference>
<feature type="compositionally biased region" description="Basic and acidic residues" evidence="1">
    <location>
        <begin position="166"/>
        <end position="180"/>
    </location>
</feature>
<proteinExistence type="predicted"/>
<accession>A0ABR4C9R1</accession>
<evidence type="ECO:0000313" key="3">
    <source>
        <dbReference type="Proteomes" id="UP001595075"/>
    </source>
</evidence>
<feature type="compositionally biased region" description="Polar residues" evidence="1">
    <location>
        <begin position="65"/>
        <end position="82"/>
    </location>
</feature>
<gene>
    <name evidence="2" type="ORF">VTL71DRAFT_2745</name>
</gene>
<dbReference type="EMBL" id="JAZHXI010000011">
    <property type="protein sequence ID" value="KAL2066673.1"/>
    <property type="molecule type" value="Genomic_DNA"/>
</dbReference>
<protein>
    <recommendedName>
        <fullName evidence="4">Myb-like domain-containing protein</fullName>
    </recommendedName>
</protein>
<evidence type="ECO:0000313" key="2">
    <source>
        <dbReference type="EMBL" id="KAL2066673.1"/>
    </source>
</evidence>
<organism evidence="2 3">
    <name type="scientific">Oculimacula yallundae</name>
    <dbReference type="NCBI Taxonomy" id="86028"/>
    <lineage>
        <taxon>Eukaryota</taxon>
        <taxon>Fungi</taxon>
        <taxon>Dikarya</taxon>
        <taxon>Ascomycota</taxon>
        <taxon>Pezizomycotina</taxon>
        <taxon>Leotiomycetes</taxon>
        <taxon>Helotiales</taxon>
        <taxon>Ploettnerulaceae</taxon>
        <taxon>Oculimacula</taxon>
    </lineage>
</organism>
<keyword evidence="3" id="KW-1185">Reference proteome</keyword>
<sequence length="186" mass="20468">MPSQWNGDADRDLLLAIIEDGSTKSINWPNVASTIQGKGYSFSHEACRQHFQKIRRNANASAIGSTVGPATSGNNSYASSPNVKRKVATPRKPAAPKNAAASRTPTPDLTPPKEITLYHSDDDENDLPPRPTAKRQRVIKNEDTGFGGIDENRMYKFKTEQLGGPEHPEHGAIDLERDENLYDDDI</sequence>
<name>A0ABR4C9R1_9HELO</name>
<dbReference type="Proteomes" id="UP001595075">
    <property type="component" value="Unassembled WGS sequence"/>
</dbReference>
<evidence type="ECO:0000256" key="1">
    <source>
        <dbReference type="SAM" id="MobiDB-lite"/>
    </source>
</evidence>
<evidence type="ECO:0008006" key="4">
    <source>
        <dbReference type="Google" id="ProtNLM"/>
    </source>
</evidence>
<comment type="caution">
    <text evidence="2">The sequence shown here is derived from an EMBL/GenBank/DDBJ whole genome shotgun (WGS) entry which is preliminary data.</text>
</comment>
<feature type="region of interest" description="Disordered" evidence="1">
    <location>
        <begin position="65"/>
        <end position="186"/>
    </location>
</feature>
<feature type="compositionally biased region" description="Basic and acidic residues" evidence="1">
    <location>
        <begin position="150"/>
        <end position="159"/>
    </location>
</feature>